<dbReference type="RefSeq" id="WP_310900150.1">
    <property type="nucleotide sequence ID" value="NZ_JAMQOS010000002.1"/>
</dbReference>
<dbReference type="SUPFAM" id="SSF110296">
    <property type="entry name" value="Oligoxyloglucan reducing end-specific cellobiohydrolase"/>
    <property type="match status" value="1"/>
</dbReference>
<gene>
    <name evidence="3" type="ORF">NDI86_09300</name>
</gene>
<organism evidence="3 4">
    <name type="scientific">Haloarcula onubensis</name>
    <dbReference type="NCBI Taxonomy" id="2950539"/>
    <lineage>
        <taxon>Archaea</taxon>
        <taxon>Methanobacteriati</taxon>
        <taxon>Methanobacteriota</taxon>
        <taxon>Stenosarchaea group</taxon>
        <taxon>Halobacteria</taxon>
        <taxon>Halobacteriales</taxon>
        <taxon>Haloarculaceae</taxon>
        <taxon>Haloarcula</taxon>
    </lineage>
</organism>
<feature type="region of interest" description="Disordered" evidence="1">
    <location>
        <begin position="68"/>
        <end position="93"/>
    </location>
</feature>
<accession>A0ABU2FQ48</accession>
<feature type="transmembrane region" description="Helical" evidence="2">
    <location>
        <begin position="20"/>
        <end position="39"/>
    </location>
</feature>
<keyword evidence="2" id="KW-1133">Transmembrane helix</keyword>
<reference evidence="3 4" key="1">
    <citation type="submission" date="2022-06" db="EMBL/GenBank/DDBJ databases">
        <title>Halomicroarcula sp. a new haloarchaeum isolate from saline soil.</title>
        <authorList>
            <person name="Strakova D."/>
            <person name="Galisteo C."/>
            <person name="Sanchez-Porro C."/>
            <person name="Ventosa A."/>
        </authorList>
    </citation>
    <scope>NUCLEOTIDE SEQUENCE [LARGE SCALE GENOMIC DNA]</scope>
    <source>
        <strain evidence="3 4">S3CR25-11</strain>
    </source>
</reference>
<evidence type="ECO:0000256" key="1">
    <source>
        <dbReference type="SAM" id="MobiDB-lite"/>
    </source>
</evidence>
<comment type="caution">
    <text evidence="3">The sequence shown here is derived from an EMBL/GenBank/DDBJ whole genome shotgun (WGS) entry which is preliminary data.</text>
</comment>
<dbReference type="Proteomes" id="UP001268864">
    <property type="component" value="Unassembled WGS sequence"/>
</dbReference>
<evidence type="ECO:0000256" key="2">
    <source>
        <dbReference type="SAM" id="Phobius"/>
    </source>
</evidence>
<protein>
    <recommendedName>
        <fullName evidence="5">WD40 repeat domain-containing protein</fullName>
    </recommendedName>
</protein>
<keyword evidence="4" id="KW-1185">Reference proteome</keyword>
<sequence length="375" mass="38396">MEPPSRVTAFGAFFRRYARSWYHAVAAAAMTALGTLTVVDDRFAVLALLAYAVPPLALYGRQSVGADAPADTDAADAATESEPSPPPDPAWTAVPTDETLTDAAVVGDRAYAVGAAGTLLCDEGGEWDVAVADGPDAESAALRGVAATADGVWFSGDSGVVGRYDPESGRHVSHSAPDGDTTNVAAVAAAGEASDETVLLADGAGRLRRGRYRDGDLAWDDPVTPASGSSLSGVVLPTAAVGYACDTNQTVVRTDDGGRTFDRVGVDAGGTLTDVAAESERCLVCDDAGVVHRYDGGRWTPERVDDGALRAVAVAGDHALACGPSGTVFERGHRDGWTRLATPASGDLRSVAVGDARAVAVGENGAVVEWPRDGR</sequence>
<dbReference type="EMBL" id="JAMQOS010000002">
    <property type="protein sequence ID" value="MDS0282321.1"/>
    <property type="molecule type" value="Genomic_DNA"/>
</dbReference>
<name>A0ABU2FQ48_9EURY</name>
<keyword evidence="2" id="KW-0472">Membrane</keyword>
<proteinExistence type="predicted"/>
<evidence type="ECO:0000313" key="4">
    <source>
        <dbReference type="Proteomes" id="UP001268864"/>
    </source>
</evidence>
<evidence type="ECO:0000313" key="3">
    <source>
        <dbReference type="EMBL" id="MDS0282321.1"/>
    </source>
</evidence>
<feature type="compositionally biased region" description="Low complexity" evidence="1">
    <location>
        <begin position="68"/>
        <end position="82"/>
    </location>
</feature>
<keyword evidence="2" id="KW-0812">Transmembrane</keyword>
<evidence type="ECO:0008006" key="5">
    <source>
        <dbReference type="Google" id="ProtNLM"/>
    </source>
</evidence>